<evidence type="ECO:0000313" key="2">
    <source>
        <dbReference type="EMBL" id="BDT77893.1"/>
    </source>
</evidence>
<evidence type="ECO:0000256" key="1">
    <source>
        <dbReference type="SAM" id="SignalP"/>
    </source>
</evidence>
<dbReference type="KEGG" id="pyt:PKF023_16960"/>
<name>A0A9C7CIF4_9BURK</name>
<dbReference type="EMBL" id="AP026974">
    <property type="protein sequence ID" value="BDT79775.1"/>
    <property type="molecule type" value="Genomic_DNA"/>
</dbReference>
<accession>A0A9C7CIF4</accession>
<dbReference type="Proteomes" id="UP001211097">
    <property type="component" value="Chromosome"/>
</dbReference>
<protein>
    <submittedName>
        <fullName evidence="2">Uncharacterized protein</fullName>
    </submittedName>
</protein>
<evidence type="ECO:0000313" key="3">
    <source>
        <dbReference type="EMBL" id="BDT79775.1"/>
    </source>
</evidence>
<keyword evidence="1" id="KW-0732">Signal</keyword>
<reference evidence="2 4" key="1">
    <citation type="submission" date="2022-11" db="EMBL/GenBank/DDBJ databases">
        <title>Complete Genome Sequences of three Polynucleobacter sp. Subcluster PnecC Strains KF022, KF023, and KF032 Isolated from a Shallow Eutrophic Lake in Japan.</title>
        <authorList>
            <person name="Ogata Y."/>
            <person name="Watanabe K."/>
            <person name="Takemine S."/>
            <person name="Shindo C."/>
            <person name="Kurokawa R."/>
            <person name="Suda W."/>
        </authorList>
    </citation>
    <scope>NUCLEOTIDE SEQUENCE</scope>
    <source>
        <strain evidence="2">KF023</strain>
        <strain evidence="3 4">KF032</strain>
    </source>
</reference>
<feature type="chain" id="PRO_5044698102" evidence="1">
    <location>
        <begin position="24"/>
        <end position="136"/>
    </location>
</feature>
<keyword evidence="4" id="KW-1185">Reference proteome</keyword>
<proteinExistence type="predicted"/>
<dbReference type="EMBL" id="AP026973">
    <property type="protein sequence ID" value="BDT77893.1"/>
    <property type="molecule type" value="Genomic_DNA"/>
</dbReference>
<feature type="signal peptide" evidence="1">
    <location>
        <begin position="1"/>
        <end position="23"/>
    </location>
</feature>
<dbReference type="RefSeq" id="WP_281742372.1">
    <property type="nucleotide sequence ID" value="NZ_AP026973.1"/>
</dbReference>
<dbReference type="AlphaFoldDB" id="A0A9C7CIF4"/>
<gene>
    <name evidence="2" type="ORF">PKF023_16960</name>
    <name evidence="3" type="ORF">PKF032_16630</name>
</gene>
<sequence length="136" mass="16083">MMHFYKLVATLFLSLLISQAAFAKWDEERDTTTNGKEELVYYYKTNEQGQKLVLDKYVKRLIFIRPDRLYKRSIKQIKIDGVVVDVTSDPFSRYPEQTAIVFDNKDEVLKKLFLAKKIEFNVLYGRDQAESIFIIK</sequence>
<dbReference type="Proteomes" id="UP001211204">
    <property type="component" value="Chromosome"/>
</dbReference>
<organism evidence="2">
    <name type="scientific">Polynucleobacter yangtzensis</name>
    <dbReference type="NCBI Taxonomy" id="1743159"/>
    <lineage>
        <taxon>Bacteria</taxon>
        <taxon>Pseudomonadati</taxon>
        <taxon>Pseudomonadota</taxon>
        <taxon>Betaproteobacteria</taxon>
        <taxon>Burkholderiales</taxon>
        <taxon>Burkholderiaceae</taxon>
        <taxon>Polynucleobacter</taxon>
    </lineage>
</organism>
<evidence type="ECO:0000313" key="4">
    <source>
        <dbReference type="Proteomes" id="UP001211204"/>
    </source>
</evidence>